<evidence type="ECO:0000256" key="2">
    <source>
        <dbReference type="SAM" id="SignalP"/>
    </source>
</evidence>
<feature type="chain" id="PRO_5045297274" evidence="2">
    <location>
        <begin position="30"/>
        <end position="279"/>
    </location>
</feature>
<dbReference type="InterPro" id="IPR016047">
    <property type="entry name" value="M23ase_b-sheet_dom"/>
</dbReference>
<dbReference type="Pfam" id="PF01551">
    <property type="entry name" value="Peptidase_M23"/>
    <property type="match status" value="1"/>
</dbReference>
<feature type="domain" description="M23ase beta-sheet core" evidence="3">
    <location>
        <begin position="76"/>
        <end position="158"/>
    </location>
</feature>
<evidence type="ECO:0000256" key="1">
    <source>
        <dbReference type="ARBA" id="ARBA00022729"/>
    </source>
</evidence>
<keyword evidence="5" id="KW-1185">Reference proteome</keyword>
<evidence type="ECO:0000259" key="3">
    <source>
        <dbReference type="Pfam" id="PF01551"/>
    </source>
</evidence>
<evidence type="ECO:0000313" key="5">
    <source>
        <dbReference type="Proteomes" id="UP001589890"/>
    </source>
</evidence>
<dbReference type="Gene3D" id="2.70.70.10">
    <property type="entry name" value="Glucose Permease (Domain IIA)"/>
    <property type="match status" value="1"/>
</dbReference>
<evidence type="ECO:0000313" key="4">
    <source>
        <dbReference type="EMBL" id="MFC0627514.1"/>
    </source>
</evidence>
<feature type="signal peptide" evidence="2">
    <location>
        <begin position="1"/>
        <end position="29"/>
    </location>
</feature>
<dbReference type="PANTHER" id="PTHR21666:SF289">
    <property type="entry name" value="L-ALA--D-GLU ENDOPEPTIDASE"/>
    <property type="match status" value="1"/>
</dbReference>
<dbReference type="InterPro" id="IPR050570">
    <property type="entry name" value="Cell_wall_metabolism_enzyme"/>
</dbReference>
<organism evidence="4 5">
    <name type="scientific">Kribbella deserti</name>
    <dbReference type="NCBI Taxonomy" id="1926257"/>
    <lineage>
        <taxon>Bacteria</taxon>
        <taxon>Bacillati</taxon>
        <taxon>Actinomycetota</taxon>
        <taxon>Actinomycetes</taxon>
        <taxon>Propionibacteriales</taxon>
        <taxon>Kribbellaceae</taxon>
        <taxon>Kribbella</taxon>
    </lineage>
</organism>
<dbReference type="EMBL" id="JBHLTC010000035">
    <property type="protein sequence ID" value="MFC0627514.1"/>
    <property type="molecule type" value="Genomic_DNA"/>
</dbReference>
<dbReference type="EC" id="3.4.24.-" evidence="4"/>
<protein>
    <submittedName>
        <fullName evidence="4">M23 family metallopeptidase</fullName>
        <ecNumber evidence="4">3.4.24.-</ecNumber>
    </submittedName>
</protein>
<keyword evidence="4" id="KW-0378">Hydrolase</keyword>
<name>A0ABV6QS97_9ACTN</name>
<sequence length="279" mass="29886">MRTRFSQRLVRLALVAAVAAAGLVGFSNAQPEPADAAVQARPGFQMPIPCNLRWTTATHGGHASQWMLDMVSPSGATRGTPVLASAGGRVSASLNSSSGGQMVVIDHADGWQTRYLHMDSRLVAVGNNVSQGQQIGTVGNTGQSSGPHLHFEQKLNGVVQQSWFNGHAVPLTWSYNQHFETSANACGGGTTKFWVDTFADAPGHSSPGGPVTGKLYKGTNYVFCKVWGPEVRVGTAFNHWWLKTDLDEGPAGQWVSAYYLSRWGNDEAKDNNGTVIKDC</sequence>
<dbReference type="Proteomes" id="UP001589890">
    <property type="component" value="Unassembled WGS sequence"/>
</dbReference>
<dbReference type="PANTHER" id="PTHR21666">
    <property type="entry name" value="PEPTIDASE-RELATED"/>
    <property type="match status" value="1"/>
</dbReference>
<dbReference type="SUPFAM" id="SSF51261">
    <property type="entry name" value="Duplicated hybrid motif"/>
    <property type="match status" value="1"/>
</dbReference>
<proteinExistence type="predicted"/>
<comment type="caution">
    <text evidence="4">The sequence shown here is derived from an EMBL/GenBank/DDBJ whole genome shotgun (WGS) entry which is preliminary data.</text>
</comment>
<dbReference type="RefSeq" id="WP_380052388.1">
    <property type="nucleotide sequence ID" value="NZ_JBHLTC010000035.1"/>
</dbReference>
<dbReference type="InterPro" id="IPR011055">
    <property type="entry name" value="Dup_hybrid_motif"/>
</dbReference>
<dbReference type="GO" id="GO:0016787">
    <property type="term" value="F:hydrolase activity"/>
    <property type="evidence" value="ECO:0007669"/>
    <property type="project" value="UniProtKB-KW"/>
</dbReference>
<accession>A0ABV6QS97</accession>
<keyword evidence="1 2" id="KW-0732">Signal</keyword>
<gene>
    <name evidence="4" type="ORF">ACFFGN_25795</name>
</gene>
<reference evidence="4 5" key="1">
    <citation type="submission" date="2024-09" db="EMBL/GenBank/DDBJ databases">
        <authorList>
            <person name="Sun Q."/>
            <person name="Mori K."/>
        </authorList>
    </citation>
    <scope>NUCLEOTIDE SEQUENCE [LARGE SCALE GENOMIC DNA]</scope>
    <source>
        <strain evidence="4 5">CGMCC 1.15906</strain>
    </source>
</reference>
<dbReference type="CDD" id="cd12797">
    <property type="entry name" value="M23_peptidase"/>
    <property type="match status" value="1"/>
</dbReference>